<feature type="chain" id="PRO_5022747238" description="Lipoprotein" evidence="1">
    <location>
        <begin position="24"/>
        <end position="66"/>
    </location>
</feature>
<reference evidence="2 3" key="1">
    <citation type="submission" date="2019-09" db="EMBL/GenBank/DDBJ databases">
        <authorList>
            <person name="Chandra G."/>
            <person name="Truman W A."/>
        </authorList>
    </citation>
    <scope>NUCLEOTIDE SEQUENCE [LARGE SCALE GENOMIC DNA]</scope>
    <source>
        <strain evidence="2">PS896</strain>
    </source>
</reference>
<gene>
    <name evidence="2" type="ORF">PS896_05332</name>
</gene>
<evidence type="ECO:0008006" key="4">
    <source>
        <dbReference type="Google" id="ProtNLM"/>
    </source>
</evidence>
<dbReference type="PROSITE" id="PS51257">
    <property type="entry name" value="PROKAR_LIPOPROTEIN"/>
    <property type="match status" value="1"/>
</dbReference>
<dbReference type="RefSeq" id="WP_064391066.1">
    <property type="nucleotide sequence ID" value="NZ_CABVIN010000010.1"/>
</dbReference>
<dbReference type="EMBL" id="CABVIN010000010">
    <property type="protein sequence ID" value="VVP50329.1"/>
    <property type="molecule type" value="Genomic_DNA"/>
</dbReference>
<evidence type="ECO:0000256" key="1">
    <source>
        <dbReference type="SAM" id="SignalP"/>
    </source>
</evidence>
<dbReference type="AlphaFoldDB" id="A0A5E7PM24"/>
<name>A0A5E7PM24_PSEFL</name>
<dbReference type="Proteomes" id="UP000377224">
    <property type="component" value="Unassembled WGS sequence"/>
</dbReference>
<accession>A0A5E7PM24</accession>
<evidence type="ECO:0000313" key="2">
    <source>
        <dbReference type="EMBL" id="VVP50329.1"/>
    </source>
</evidence>
<protein>
    <recommendedName>
        <fullName evidence="4">Lipoprotein</fullName>
    </recommendedName>
</protein>
<evidence type="ECO:0000313" key="3">
    <source>
        <dbReference type="Proteomes" id="UP000377224"/>
    </source>
</evidence>
<keyword evidence="1" id="KW-0732">Signal</keyword>
<sequence precursor="true">MHAIFKATGYGLMIMFVSCGVGAQQPKCPTTPNGSAQEIVRLDMPTPEVASGEWKMPLLNPINSKQ</sequence>
<organism evidence="2 3">
    <name type="scientific">Pseudomonas fluorescens</name>
    <dbReference type="NCBI Taxonomy" id="294"/>
    <lineage>
        <taxon>Bacteria</taxon>
        <taxon>Pseudomonadati</taxon>
        <taxon>Pseudomonadota</taxon>
        <taxon>Gammaproteobacteria</taxon>
        <taxon>Pseudomonadales</taxon>
        <taxon>Pseudomonadaceae</taxon>
        <taxon>Pseudomonas</taxon>
    </lineage>
</organism>
<feature type="signal peptide" evidence="1">
    <location>
        <begin position="1"/>
        <end position="23"/>
    </location>
</feature>
<proteinExistence type="predicted"/>